<organism evidence="4 5">
    <name type="scientific">Cynoglossus semilaevis</name>
    <name type="common">Tongue sole</name>
    <dbReference type="NCBI Taxonomy" id="244447"/>
    <lineage>
        <taxon>Eukaryota</taxon>
        <taxon>Metazoa</taxon>
        <taxon>Chordata</taxon>
        <taxon>Craniata</taxon>
        <taxon>Vertebrata</taxon>
        <taxon>Euteleostomi</taxon>
        <taxon>Actinopterygii</taxon>
        <taxon>Neopterygii</taxon>
        <taxon>Teleostei</taxon>
        <taxon>Neoteleostei</taxon>
        <taxon>Acanthomorphata</taxon>
        <taxon>Carangaria</taxon>
        <taxon>Pleuronectiformes</taxon>
        <taxon>Pleuronectoidei</taxon>
        <taxon>Cynoglossidae</taxon>
        <taxon>Cynoglossinae</taxon>
        <taxon>Cynoglossus</taxon>
    </lineage>
</organism>
<evidence type="ECO:0000259" key="2">
    <source>
        <dbReference type="Pfam" id="PF23415"/>
    </source>
</evidence>
<protein>
    <submittedName>
        <fullName evidence="4">Microtubule-associated protein 1Sa</fullName>
    </submittedName>
</protein>
<dbReference type="Pfam" id="PF25281">
    <property type="entry name" value="MBL_MAP1B"/>
    <property type="match status" value="1"/>
</dbReference>
<feature type="compositionally biased region" description="Polar residues" evidence="1">
    <location>
        <begin position="814"/>
        <end position="826"/>
    </location>
</feature>
<feature type="region of interest" description="Disordered" evidence="1">
    <location>
        <begin position="500"/>
        <end position="559"/>
    </location>
</feature>
<evidence type="ECO:0000259" key="3">
    <source>
        <dbReference type="Pfam" id="PF25281"/>
    </source>
</evidence>
<feature type="compositionally biased region" description="Polar residues" evidence="1">
    <location>
        <begin position="1035"/>
        <end position="1049"/>
    </location>
</feature>
<dbReference type="GO" id="GO:0005829">
    <property type="term" value="C:cytosol"/>
    <property type="evidence" value="ECO:0007669"/>
    <property type="project" value="TreeGrafter"/>
</dbReference>
<reference evidence="4" key="3">
    <citation type="submission" date="2025-09" db="UniProtKB">
        <authorList>
            <consortium name="Ensembl"/>
        </authorList>
    </citation>
    <scope>IDENTIFICATION</scope>
</reference>
<dbReference type="GO" id="GO:0045202">
    <property type="term" value="C:synapse"/>
    <property type="evidence" value="ECO:0007669"/>
    <property type="project" value="TreeGrafter"/>
</dbReference>
<dbReference type="Pfam" id="PF23415">
    <property type="entry name" value="MAPB1_N"/>
    <property type="match status" value="1"/>
</dbReference>
<dbReference type="RefSeq" id="XP_008335504.1">
    <property type="nucleotide sequence ID" value="XM_008337282.3"/>
</dbReference>
<dbReference type="PANTHER" id="PTHR13843:SF11">
    <property type="entry name" value="MICROTUBULE-ASSOCIATED PROTEIN 1S"/>
    <property type="match status" value="1"/>
</dbReference>
<dbReference type="GO" id="GO:0000226">
    <property type="term" value="P:microtubule cytoskeleton organization"/>
    <property type="evidence" value="ECO:0007669"/>
    <property type="project" value="InterPro"/>
</dbReference>
<evidence type="ECO:0000256" key="1">
    <source>
        <dbReference type="SAM" id="MobiDB-lite"/>
    </source>
</evidence>
<feature type="domain" description="Microtubule-associated protein 1B/S N-terminal" evidence="2">
    <location>
        <begin position="28"/>
        <end position="224"/>
    </location>
</feature>
<dbReference type="GO" id="GO:0005874">
    <property type="term" value="C:microtubule"/>
    <property type="evidence" value="ECO:0007669"/>
    <property type="project" value="InterPro"/>
</dbReference>
<dbReference type="GO" id="GO:0016358">
    <property type="term" value="P:dendrite development"/>
    <property type="evidence" value="ECO:0007669"/>
    <property type="project" value="TreeGrafter"/>
</dbReference>
<feature type="region of interest" description="Disordered" evidence="1">
    <location>
        <begin position="810"/>
        <end position="837"/>
    </location>
</feature>
<name>A0A3P8UG62_CYNSE</name>
<dbReference type="Ensembl" id="ENSCSET00000000857.1">
    <property type="protein sequence ID" value="ENSCSEP00000000829.1"/>
    <property type="gene ID" value="ENSCSEG00000000588.1"/>
</dbReference>
<dbReference type="OrthoDB" id="5371837at2759"/>
<accession>A0A3P8UG62</accession>
<dbReference type="GeneID" id="103398619"/>
<dbReference type="GO" id="GO:0007409">
    <property type="term" value="P:axonogenesis"/>
    <property type="evidence" value="ECO:0007669"/>
    <property type="project" value="TreeGrafter"/>
</dbReference>
<dbReference type="GO" id="GO:0043025">
    <property type="term" value="C:neuronal cell body"/>
    <property type="evidence" value="ECO:0007669"/>
    <property type="project" value="TreeGrafter"/>
</dbReference>
<feature type="compositionally biased region" description="Basic and acidic residues" evidence="1">
    <location>
        <begin position="672"/>
        <end position="699"/>
    </location>
</feature>
<feature type="region of interest" description="Disordered" evidence="1">
    <location>
        <begin position="1009"/>
        <end position="1069"/>
    </location>
</feature>
<dbReference type="CTD" id="562808"/>
<feature type="compositionally biased region" description="Pro residues" evidence="1">
    <location>
        <begin position="1089"/>
        <end position="1105"/>
    </location>
</feature>
<dbReference type="InterPro" id="IPR057480">
    <property type="entry name" value="MAP1A/B/S-like_MBL"/>
</dbReference>
<feature type="region of interest" description="Disordered" evidence="1">
    <location>
        <begin position="580"/>
        <end position="699"/>
    </location>
</feature>
<proteinExistence type="predicted"/>
<dbReference type="GeneTree" id="ENSGT00940000160221"/>
<feature type="region of interest" description="Disordered" evidence="1">
    <location>
        <begin position="1083"/>
        <end position="1190"/>
    </location>
</feature>
<feature type="domain" description="Microtubule-associated protein 1A/B/S-like MBL-like" evidence="3">
    <location>
        <begin position="230"/>
        <end position="501"/>
    </location>
</feature>
<dbReference type="InParanoid" id="A0A3P8UG62"/>
<feature type="compositionally biased region" description="Basic and acidic residues" evidence="1">
    <location>
        <begin position="580"/>
        <end position="653"/>
    </location>
</feature>
<sequence length="1308" mass="142087">MMAERSGPGSFPGSCGSAAASTGAAHSVLVVVGVLRGPGLLERLLQQIDTGLRCWSVDLDVSVLDQQLKLFVSRHSAFLSEDVSGQRILCHRGEILDTQVLVNPVQTFACSEVRRLLCSWSRHKLLVLAGQCVEESGDVLFQKGCFSLNDFVSVLTDDEVTESLRSADRSERVSLTISCPHYGLWKDPCLEKQNFQDIIDLRINPPTILPQMEGLQEFTEYLSESLEPQSPFDLLEPPSTVGFLKLSRPCCYVFPGGKGDSSFFAVNGFNVLVNGGSDPRSCFWKLVRHLDRIDSVLLTHVGVDNLPGINSLLVRKVAEQEDDSGTQTEEDWTRNLISPEIGVVFFNAPERLKSTQGDPSELRSCDQAAQTLQYLERLTITPEPLSRVSGPIIEPIILFQKMGVGRLELYTLNPVGGCKDLETLMQIWPNNGSNVKASNIPLPCLVSICALLVWHPSNLQEKIIRILFPGCTPQAKILEALEKVRHLDCLKQSSVCRKDLDMPKTEKHPKRAESRESLKSSSKEFRPSIAVQKDKLKKQEVKTRPKAGEAALKEKTDGEEKLKLKDGEVKLKLLKPTEKTVPKREVSKEVKKKEEKSLSAAVKKEESVEKKKEVAKKESVGVKPKKDVKAEPKKERRTEEKKTTKPTAKELKKTTTNSGPELKKSLGKMGALKKDGTLPKRDPLNKGIKGKMDSKEQDNRLKVAAPEDTVVELERIQLESDTIELRGQNVTLDLGANGIHTPSGNSPETFRCDETLQITTTVFSPLNKTPKTELSVNFDLTPTAFQPPVGSSENNVCGCSEEKTLELVSPADSAPNSAGHTPFQQSPEEDTRGLCEDSSLGGRWSSLGFEDYNQGGSCRTSDLSSLREGLENSTSSQDNKHPSLFRDLILDSSTTVTSMPAEVTSPHSTEVDVSLSVSSDQVLPLSGQSPKGSMGEALFSNGHAAHFQPPVVSSETGCHGNSREEPICGIPELLSVVPHDVDLCLVSPCEFQHPTTPESHQTQVLLDCAKNNNNNNNSGQEQGGAQDPSPYCQETPPTSVSDSLPSATDSDIPPGTEDCPSTTADIDSDEDSIGIFQSSQKIGQLSSLDPPPAPVKDLPPLPPQPGACMADSEADGSVKSLAAPKTKMQKIPAGSTTTHIAKTNKAGSTTGTLKMASSLEAKPSSRNSLGGSRLGSSKPSSSVSRTSSSVSSGGLAAYVDLAYLPSGPASSTIDLEFFKRIRSSYYIISGEEPVKVASLRTILDALLDGKGSWPEDQVTLIPTFDSLAMHEWYQETHDRQRALSITVLGSNSTVAMQEETFPACKVEF</sequence>
<dbReference type="GO" id="GO:0005875">
    <property type="term" value="C:microtubule associated complex"/>
    <property type="evidence" value="ECO:0007669"/>
    <property type="project" value="TreeGrafter"/>
</dbReference>
<dbReference type="InterPro" id="IPR056617">
    <property type="entry name" value="MAP1B/S_N"/>
</dbReference>
<dbReference type="InterPro" id="IPR026074">
    <property type="entry name" value="MAP1"/>
</dbReference>
<dbReference type="GO" id="GO:0003779">
    <property type="term" value="F:actin binding"/>
    <property type="evidence" value="ECO:0007669"/>
    <property type="project" value="TreeGrafter"/>
</dbReference>
<reference evidence="4" key="2">
    <citation type="submission" date="2025-08" db="UniProtKB">
        <authorList>
            <consortium name="Ensembl"/>
        </authorList>
    </citation>
    <scope>IDENTIFICATION</scope>
</reference>
<dbReference type="Proteomes" id="UP000265120">
    <property type="component" value="Chromosome 2"/>
</dbReference>
<evidence type="ECO:0000313" key="4">
    <source>
        <dbReference type="Ensembl" id="ENSCSEP00000000829.1"/>
    </source>
</evidence>
<evidence type="ECO:0000313" key="5">
    <source>
        <dbReference type="Proteomes" id="UP000265120"/>
    </source>
</evidence>
<dbReference type="GO" id="GO:0008017">
    <property type="term" value="F:microtubule binding"/>
    <property type="evidence" value="ECO:0007669"/>
    <property type="project" value="InterPro"/>
</dbReference>
<keyword evidence="5" id="KW-1185">Reference proteome</keyword>
<dbReference type="GO" id="GO:0031114">
    <property type="term" value="P:regulation of microtubule depolymerization"/>
    <property type="evidence" value="ECO:0007669"/>
    <property type="project" value="TreeGrafter"/>
</dbReference>
<dbReference type="STRING" id="244447.ENSCSEP00000000829"/>
<reference evidence="4 5" key="1">
    <citation type="journal article" date="2014" name="Nat. Genet.">
        <title>Whole-genome sequence of a flatfish provides insights into ZW sex chromosome evolution and adaptation to a benthic lifestyle.</title>
        <authorList>
            <person name="Chen S."/>
            <person name="Zhang G."/>
            <person name="Shao C."/>
            <person name="Huang Q."/>
            <person name="Liu G."/>
            <person name="Zhang P."/>
            <person name="Song W."/>
            <person name="An N."/>
            <person name="Chalopin D."/>
            <person name="Volff J.N."/>
            <person name="Hong Y."/>
            <person name="Li Q."/>
            <person name="Sha Z."/>
            <person name="Zhou H."/>
            <person name="Xie M."/>
            <person name="Yu Q."/>
            <person name="Liu Y."/>
            <person name="Xiang H."/>
            <person name="Wang N."/>
            <person name="Wu K."/>
            <person name="Yang C."/>
            <person name="Zhou Q."/>
            <person name="Liao X."/>
            <person name="Yang L."/>
            <person name="Hu Q."/>
            <person name="Zhang J."/>
            <person name="Meng L."/>
            <person name="Jin L."/>
            <person name="Tian Y."/>
            <person name="Lian J."/>
            <person name="Yang J."/>
            <person name="Miao G."/>
            <person name="Liu S."/>
            <person name="Liang Z."/>
            <person name="Yan F."/>
            <person name="Li Y."/>
            <person name="Sun B."/>
            <person name="Zhang H."/>
            <person name="Zhang J."/>
            <person name="Zhu Y."/>
            <person name="Du M."/>
            <person name="Zhao Y."/>
            <person name="Schartl M."/>
            <person name="Tang Q."/>
            <person name="Wang J."/>
        </authorList>
    </citation>
    <scope>NUCLEOTIDE SEQUENCE</scope>
</reference>
<feature type="compositionally biased region" description="Low complexity" evidence="1">
    <location>
        <begin position="1164"/>
        <end position="1190"/>
    </location>
</feature>
<dbReference type="OMA" id="PCEFQHH"/>
<dbReference type="KEGG" id="csem:103398619"/>
<dbReference type="PANTHER" id="PTHR13843">
    <property type="entry name" value="MICROTUBULE-ASSOCIATED PROTEIN"/>
    <property type="match status" value="1"/>
</dbReference>
<feature type="compositionally biased region" description="Polar residues" evidence="1">
    <location>
        <begin position="1134"/>
        <end position="1152"/>
    </location>
</feature>
<dbReference type="GO" id="GO:0030425">
    <property type="term" value="C:dendrite"/>
    <property type="evidence" value="ECO:0007669"/>
    <property type="project" value="TreeGrafter"/>
</dbReference>